<name>A0A0B2BYL3_9SPHN</name>
<feature type="transmembrane region" description="Helical" evidence="1">
    <location>
        <begin position="121"/>
        <end position="139"/>
    </location>
</feature>
<feature type="transmembrane region" description="Helical" evidence="1">
    <location>
        <begin position="93"/>
        <end position="115"/>
    </location>
</feature>
<sequence length="292" mass="30215">MWVPATIAAATFQVGRNALQRGVMGTSGPWGATLVRFLFGLPFSMVFVLVALPFAPGAQPDWSGGFWVPAVAGAASQVLATAALLGAMHRCGLALGTALQQSSLPLTALAGLVIYHERLSGGAWAGVAVATAGLTMLSWPDPRQVRHSRTGVALGLLSGLLFGLALNAFRHAALALDSREPIFAALVTVAVVQAMQTVALVLFLVWRDPAALWEVLRRWRPSLGAGLCGACASAGWFVALALAPAAPVRALGIIEAPIAALAGHRLFRETVNLRQMAAGVAICAGVALTALF</sequence>
<evidence type="ECO:0000259" key="2">
    <source>
        <dbReference type="Pfam" id="PF00892"/>
    </source>
</evidence>
<dbReference type="AlphaFoldDB" id="A0A0B2BYL3"/>
<keyword evidence="4" id="KW-1185">Reference proteome</keyword>
<comment type="caution">
    <text evidence="3">The sequence shown here is derived from an EMBL/GenBank/DDBJ whole genome shotgun (WGS) entry which is preliminary data.</text>
</comment>
<accession>A0A0B2BYL3</accession>
<proteinExistence type="predicted"/>
<feature type="transmembrane region" description="Helical" evidence="1">
    <location>
        <begin position="66"/>
        <end position="86"/>
    </location>
</feature>
<feature type="transmembrane region" description="Helical" evidence="1">
    <location>
        <begin position="151"/>
        <end position="170"/>
    </location>
</feature>
<evidence type="ECO:0000313" key="3">
    <source>
        <dbReference type="EMBL" id="KHL25097.1"/>
    </source>
</evidence>
<dbReference type="GO" id="GO:0016020">
    <property type="term" value="C:membrane"/>
    <property type="evidence" value="ECO:0007669"/>
    <property type="project" value="InterPro"/>
</dbReference>
<feature type="transmembrane region" description="Helical" evidence="1">
    <location>
        <begin position="227"/>
        <end position="246"/>
    </location>
</feature>
<keyword evidence="1" id="KW-0472">Membrane</keyword>
<keyword evidence="1" id="KW-1133">Transmembrane helix</keyword>
<feature type="transmembrane region" description="Helical" evidence="1">
    <location>
        <begin position="182"/>
        <end position="206"/>
    </location>
</feature>
<keyword evidence="1" id="KW-0812">Transmembrane</keyword>
<protein>
    <submittedName>
        <fullName evidence="3">Drug/metabolite exporter family transporter</fullName>
    </submittedName>
</protein>
<feature type="domain" description="EamA" evidence="2">
    <location>
        <begin position="150"/>
        <end position="289"/>
    </location>
</feature>
<dbReference type="EMBL" id="JTDN01000002">
    <property type="protein sequence ID" value="KHL25097.1"/>
    <property type="molecule type" value="Genomic_DNA"/>
</dbReference>
<dbReference type="SUPFAM" id="SSF103481">
    <property type="entry name" value="Multidrug resistance efflux transporter EmrE"/>
    <property type="match status" value="2"/>
</dbReference>
<gene>
    <name evidence="3" type="ORF">PK98_11870</name>
</gene>
<dbReference type="InterPro" id="IPR000620">
    <property type="entry name" value="EamA_dom"/>
</dbReference>
<organism evidence="3 4">
    <name type="scientific">Croceibacterium mercuriale</name>
    <dbReference type="NCBI Taxonomy" id="1572751"/>
    <lineage>
        <taxon>Bacteria</taxon>
        <taxon>Pseudomonadati</taxon>
        <taxon>Pseudomonadota</taxon>
        <taxon>Alphaproteobacteria</taxon>
        <taxon>Sphingomonadales</taxon>
        <taxon>Erythrobacteraceae</taxon>
        <taxon>Croceibacterium</taxon>
    </lineage>
</organism>
<evidence type="ECO:0000256" key="1">
    <source>
        <dbReference type="SAM" id="Phobius"/>
    </source>
</evidence>
<reference evidence="3 4" key="1">
    <citation type="submission" date="2014-11" db="EMBL/GenBank/DDBJ databases">
        <title>Draft genome sequence of Kirrobacter mercurialis.</title>
        <authorList>
            <person name="Coil D.A."/>
            <person name="Eisen J.A."/>
        </authorList>
    </citation>
    <scope>NUCLEOTIDE SEQUENCE [LARGE SCALE GENOMIC DNA]</scope>
    <source>
        <strain evidence="3 4">Coronado</strain>
    </source>
</reference>
<feature type="transmembrane region" description="Helical" evidence="1">
    <location>
        <begin position="34"/>
        <end position="54"/>
    </location>
</feature>
<dbReference type="Proteomes" id="UP000030988">
    <property type="component" value="Unassembled WGS sequence"/>
</dbReference>
<evidence type="ECO:0000313" key="4">
    <source>
        <dbReference type="Proteomes" id="UP000030988"/>
    </source>
</evidence>
<dbReference type="Pfam" id="PF00892">
    <property type="entry name" value="EamA"/>
    <property type="match status" value="1"/>
</dbReference>
<dbReference type="STRING" id="1572751.PK98_11870"/>
<dbReference type="InterPro" id="IPR037185">
    <property type="entry name" value="EmrE-like"/>
</dbReference>